<evidence type="ECO:0000313" key="7">
    <source>
        <dbReference type="EMBL" id="MFC4677151.1"/>
    </source>
</evidence>
<evidence type="ECO:0000313" key="8">
    <source>
        <dbReference type="Proteomes" id="UP001596023"/>
    </source>
</evidence>
<feature type="non-terminal residue" evidence="7">
    <location>
        <position position="209"/>
    </location>
</feature>
<accession>A0ABV9L570</accession>
<keyword evidence="5" id="KW-0732">Signal</keyword>
<dbReference type="PROSITE" id="PS00523">
    <property type="entry name" value="SULFATASE_1"/>
    <property type="match status" value="1"/>
</dbReference>
<proteinExistence type="inferred from homology"/>
<evidence type="ECO:0000256" key="2">
    <source>
        <dbReference type="ARBA" id="ARBA00022723"/>
    </source>
</evidence>
<dbReference type="InterPro" id="IPR000917">
    <property type="entry name" value="Sulfatase_N"/>
</dbReference>
<evidence type="ECO:0000256" key="3">
    <source>
        <dbReference type="ARBA" id="ARBA00022801"/>
    </source>
</evidence>
<dbReference type="Pfam" id="PF00884">
    <property type="entry name" value="Sulfatase"/>
    <property type="match status" value="1"/>
</dbReference>
<protein>
    <submittedName>
        <fullName evidence="7">Sulfatase-like hydrolase/transferase</fullName>
    </submittedName>
</protein>
<evidence type="ECO:0000256" key="1">
    <source>
        <dbReference type="ARBA" id="ARBA00008779"/>
    </source>
</evidence>
<keyword evidence="3" id="KW-0378">Hydrolase</keyword>
<dbReference type="Proteomes" id="UP001596023">
    <property type="component" value="Unassembled WGS sequence"/>
</dbReference>
<comment type="caution">
    <text evidence="7">The sequence shown here is derived from an EMBL/GenBank/DDBJ whole genome shotgun (WGS) entry which is preliminary data.</text>
</comment>
<dbReference type="PANTHER" id="PTHR42693">
    <property type="entry name" value="ARYLSULFATASE FAMILY MEMBER"/>
    <property type="match status" value="1"/>
</dbReference>
<feature type="signal peptide" evidence="5">
    <location>
        <begin position="1"/>
        <end position="27"/>
    </location>
</feature>
<dbReference type="SUPFAM" id="SSF53649">
    <property type="entry name" value="Alkaline phosphatase-like"/>
    <property type="match status" value="1"/>
</dbReference>
<dbReference type="InterPro" id="IPR050738">
    <property type="entry name" value="Sulfatase"/>
</dbReference>
<organism evidence="7 8">
    <name type="scientific">Dysgonomonas termitidis</name>
    <dbReference type="NCBI Taxonomy" id="1516126"/>
    <lineage>
        <taxon>Bacteria</taxon>
        <taxon>Pseudomonadati</taxon>
        <taxon>Bacteroidota</taxon>
        <taxon>Bacteroidia</taxon>
        <taxon>Bacteroidales</taxon>
        <taxon>Dysgonomonadaceae</taxon>
        <taxon>Dysgonomonas</taxon>
    </lineage>
</organism>
<evidence type="ECO:0000256" key="5">
    <source>
        <dbReference type="SAM" id="SignalP"/>
    </source>
</evidence>
<keyword evidence="2" id="KW-0479">Metal-binding</keyword>
<keyword evidence="8" id="KW-1185">Reference proteome</keyword>
<dbReference type="RefSeq" id="WP_380002058.1">
    <property type="nucleotide sequence ID" value="NZ_JBHSGN010000191.1"/>
</dbReference>
<comment type="similarity">
    <text evidence="1">Belongs to the sulfatase family.</text>
</comment>
<dbReference type="PANTHER" id="PTHR42693:SF11">
    <property type="entry name" value="ARYLSULFATASE A"/>
    <property type="match status" value="1"/>
</dbReference>
<feature type="domain" description="Sulfatase N-terminal" evidence="6">
    <location>
        <begin position="31"/>
        <end position="206"/>
    </location>
</feature>
<reference evidence="8" key="1">
    <citation type="journal article" date="2019" name="Int. J. Syst. Evol. Microbiol.">
        <title>The Global Catalogue of Microorganisms (GCM) 10K type strain sequencing project: providing services to taxonomists for standard genome sequencing and annotation.</title>
        <authorList>
            <consortium name="The Broad Institute Genomics Platform"/>
            <consortium name="The Broad Institute Genome Sequencing Center for Infectious Disease"/>
            <person name="Wu L."/>
            <person name="Ma J."/>
        </authorList>
    </citation>
    <scope>NUCLEOTIDE SEQUENCE [LARGE SCALE GENOMIC DNA]</scope>
    <source>
        <strain evidence="8">CCUG 66188</strain>
    </source>
</reference>
<feature type="chain" id="PRO_5045495912" evidence="5">
    <location>
        <begin position="28"/>
        <end position="209"/>
    </location>
</feature>
<dbReference type="Gene3D" id="3.40.720.10">
    <property type="entry name" value="Alkaline Phosphatase, subunit A"/>
    <property type="match status" value="1"/>
</dbReference>
<dbReference type="PROSITE" id="PS00149">
    <property type="entry name" value="SULFATASE_2"/>
    <property type="match status" value="1"/>
</dbReference>
<name>A0ABV9L570_9BACT</name>
<dbReference type="InterPro" id="IPR017850">
    <property type="entry name" value="Alkaline_phosphatase_core_sf"/>
</dbReference>
<keyword evidence="4" id="KW-0106">Calcium</keyword>
<evidence type="ECO:0000259" key="6">
    <source>
        <dbReference type="Pfam" id="PF00884"/>
    </source>
</evidence>
<gene>
    <name evidence="7" type="ORF">ACFO6W_26075</name>
</gene>
<evidence type="ECO:0000256" key="4">
    <source>
        <dbReference type="ARBA" id="ARBA00022837"/>
    </source>
</evidence>
<dbReference type="EMBL" id="JBHSGN010000191">
    <property type="protein sequence ID" value="MFC4677151.1"/>
    <property type="molecule type" value="Genomic_DNA"/>
</dbReference>
<sequence length="209" mass="23558">MKQANMKVRNILMTTSLLSLAGGHVNAQERPNIVIIYLDDMGYSDISCYGQKKWSTPHIDRLAQEGVRFTDAYSASPVSSPSRAALLTGRYPARMGIQGVFYPDSYTGIPQEELLLSELLKPAGYATGIVGKWHLGSRDKFLPLQNGFDEYFGIPYSNDMGAQVYLRGNEVEDFHVDQSQMTKKYTAEAKDFISRHKDKPFFLYLAHNM</sequence>
<dbReference type="InterPro" id="IPR024607">
    <property type="entry name" value="Sulfatase_CS"/>
</dbReference>